<gene>
    <name evidence="2" type="ORF">A0H81_12865</name>
</gene>
<evidence type="ECO:0000256" key="1">
    <source>
        <dbReference type="ARBA" id="ARBA00010954"/>
    </source>
</evidence>
<evidence type="ECO:0000313" key="2">
    <source>
        <dbReference type="EMBL" id="OBZ67039.1"/>
    </source>
</evidence>
<dbReference type="Proteomes" id="UP000092993">
    <property type="component" value="Unassembled WGS sequence"/>
</dbReference>
<protein>
    <submittedName>
        <fullName evidence="2">Uncharacterized protein</fullName>
    </submittedName>
</protein>
<proteinExistence type="inferred from homology"/>
<dbReference type="InterPro" id="IPR008862">
    <property type="entry name" value="Tcp11"/>
</dbReference>
<comment type="similarity">
    <text evidence="1">Belongs to the TCP11 family.</text>
</comment>
<reference evidence="2 3" key="1">
    <citation type="submission" date="2016-03" db="EMBL/GenBank/DDBJ databases">
        <title>Whole genome sequencing of Grifola frondosa 9006-11.</title>
        <authorList>
            <person name="Min B."/>
            <person name="Park H."/>
            <person name="Kim J.-G."/>
            <person name="Cho H."/>
            <person name="Oh Y.-L."/>
            <person name="Kong W.-S."/>
            <person name="Choi I.-G."/>
        </authorList>
    </citation>
    <scope>NUCLEOTIDE SEQUENCE [LARGE SCALE GENOMIC DNA]</scope>
    <source>
        <strain evidence="2 3">9006-11</strain>
    </source>
</reference>
<dbReference type="Pfam" id="PF05794">
    <property type="entry name" value="Tcp11"/>
    <property type="match status" value="1"/>
</dbReference>
<comment type="caution">
    <text evidence="2">The sequence shown here is derived from an EMBL/GenBank/DDBJ whole genome shotgun (WGS) entry which is preliminary data.</text>
</comment>
<organism evidence="2 3">
    <name type="scientific">Grifola frondosa</name>
    <name type="common">Maitake</name>
    <name type="synonym">Polyporus frondosus</name>
    <dbReference type="NCBI Taxonomy" id="5627"/>
    <lineage>
        <taxon>Eukaryota</taxon>
        <taxon>Fungi</taxon>
        <taxon>Dikarya</taxon>
        <taxon>Basidiomycota</taxon>
        <taxon>Agaricomycotina</taxon>
        <taxon>Agaricomycetes</taxon>
        <taxon>Polyporales</taxon>
        <taxon>Grifolaceae</taxon>
        <taxon>Grifola</taxon>
    </lineage>
</organism>
<dbReference type="OMA" id="ETICDET"/>
<accession>A0A1C7LT00</accession>
<sequence length="411" mass="44951">MLSSPSSQPDEDDEEAPTLKHRVQDLVHRAFWDEAKETLSNPAPSAQLPRLQRFYEDLYVALKPLLPSGHPILVTLSSPMSPTSSPLRLAVSHLREILACLRERCAPVRDARIDGLVRDLDEASTSSHLEEVVVSTVRSLLDLADLMKEDLSQFTLGQMSEKQLKAVMPDRRRRRRGRSFLTSIYVPGLGCGIGSELFVDSQTGSSSGVDRPYILSSTHKDGIVGTTGIDNSSGTEHSPPPFFFDCPALLYTQNILQALVIAASLRSLVRLPTPQPQDHTPNFTARIWTLLTAEINEEPGAGDTKLVNLADEVVRVRRVFSACDAEEEARLRAAVDRTLQPRDPVFLLLQTRLLRALAVRLCEVRDVGGPSAPVRLEAGLDRPGKRPRLMLPVEAECGGTDGGTGGAGEGF</sequence>
<dbReference type="OrthoDB" id="276323at2759"/>
<dbReference type="AlphaFoldDB" id="A0A1C7LT00"/>
<name>A0A1C7LT00_GRIFR</name>
<keyword evidence="3" id="KW-1185">Reference proteome</keyword>
<evidence type="ECO:0000313" key="3">
    <source>
        <dbReference type="Proteomes" id="UP000092993"/>
    </source>
</evidence>
<dbReference type="EMBL" id="LUGG01000025">
    <property type="protein sequence ID" value="OBZ67039.1"/>
    <property type="molecule type" value="Genomic_DNA"/>
</dbReference>